<evidence type="ECO:0000313" key="6">
    <source>
        <dbReference type="Proteomes" id="UP000188273"/>
    </source>
</evidence>
<dbReference type="OrthoDB" id="9813569at2"/>
<sequence length="308" mass="33491">MAKNLKRFKVAGIGEILFDNLPGGRRLGGAPANFAIHCSLMGAESSVVSSVGEDQAGKDILSELETKGIDTSCISVNSRPTGSVDVKLCPEGQPEYIINENSAWDYITISPEALKLAANCDAVCFGSLAQRNETSRKSILYFLESAGDQCIKVFDVNIRQQYYSREIIENSLMISDILKLNDEELEIFRVMLGIEGLNDRQTLGHILNHYNLKLIALTLGAEGSIMADREEYSHASAKAAKVRDTVGAGDCFTAAMVYSFLCGVSIEETNEFASKAASFVCTKDGATPSLPAEILDEIKNRQINTLQN</sequence>
<evidence type="ECO:0000313" key="5">
    <source>
        <dbReference type="EMBL" id="AQQ10326.1"/>
    </source>
</evidence>
<evidence type="ECO:0000259" key="4">
    <source>
        <dbReference type="Pfam" id="PF00294"/>
    </source>
</evidence>
<organism evidence="5 6">
    <name type="scientific">Sedimentisphaera cyanobacteriorum</name>
    <dbReference type="NCBI Taxonomy" id="1940790"/>
    <lineage>
        <taxon>Bacteria</taxon>
        <taxon>Pseudomonadati</taxon>
        <taxon>Planctomycetota</taxon>
        <taxon>Phycisphaerae</taxon>
        <taxon>Sedimentisphaerales</taxon>
        <taxon>Sedimentisphaeraceae</taxon>
        <taxon>Sedimentisphaera</taxon>
    </lineage>
</organism>
<dbReference type="RefSeq" id="WP_077541430.1">
    <property type="nucleotide sequence ID" value="NZ_CP019633.1"/>
</dbReference>
<dbReference type="PANTHER" id="PTHR43085:SF57">
    <property type="entry name" value="CARBOHYDRATE KINASE PFKB DOMAIN-CONTAINING PROTEIN"/>
    <property type="match status" value="1"/>
</dbReference>
<gene>
    <name evidence="5" type="primary">iolC_3</name>
    <name evidence="5" type="ORF">L21SP3_02158</name>
</gene>
<dbReference type="InterPro" id="IPR029056">
    <property type="entry name" value="Ribokinase-like"/>
</dbReference>
<dbReference type="Gene3D" id="3.40.1190.20">
    <property type="match status" value="1"/>
</dbReference>
<keyword evidence="3 5" id="KW-0418">Kinase</keyword>
<dbReference type="PROSITE" id="PS00583">
    <property type="entry name" value="PFKB_KINASES_1"/>
    <property type="match status" value="1"/>
</dbReference>
<dbReference type="InterPro" id="IPR011611">
    <property type="entry name" value="PfkB_dom"/>
</dbReference>
<dbReference type="GO" id="GO:0047590">
    <property type="term" value="F:5-dehydro-2-deoxygluconokinase activity"/>
    <property type="evidence" value="ECO:0007669"/>
    <property type="project" value="UniProtKB-EC"/>
</dbReference>
<dbReference type="InterPro" id="IPR050306">
    <property type="entry name" value="PfkB_Carbo_kinase"/>
</dbReference>
<dbReference type="CDD" id="cd01167">
    <property type="entry name" value="bac_FRK"/>
    <property type="match status" value="1"/>
</dbReference>
<dbReference type="AlphaFoldDB" id="A0A1Q2HST6"/>
<keyword evidence="2 5" id="KW-0808">Transferase</keyword>
<dbReference type="KEGG" id="pbu:L21SP3_02158"/>
<dbReference type="SUPFAM" id="SSF53613">
    <property type="entry name" value="Ribokinase-like"/>
    <property type="match status" value="1"/>
</dbReference>
<evidence type="ECO:0000256" key="1">
    <source>
        <dbReference type="ARBA" id="ARBA00010688"/>
    </source>
</evidence>
<dbReference type="STRING" id="1940790.L21SP3_02158"/>
<comment type="similarity">
    <text evidence="1">Belongs to the carbohydrate kinase PfkB family.</text>
</comment>
<keyword evidence="6" id="KW-1185">Reference proteome</keyword>
<dbReference type="InterPro" id="IPR002173">
    <property type="entry name" value="Carboh/pur_kinase_PfkB_CS"/>
</dbReference>
<dbReference type="EMBL" id="CP019633">
    <property type="protein sequence ID" value="AQQ10326.1"/>
    <property type="molecule type" value="Genomic_DNA"/>
</dbReference>
<evidence type="ECO:0000256" key="2">
    <source>
        <dbReference type="ARBA" id="ARBA00022679"/>
    </source>
</evidence>
<evidence type="ECO:0000256" key="3">
    <source>
        <dbReference type="ARBA" id="ARBA00022777"/>
    </source>
</evidence>
<dbReference type="PANTHER" id="PTHR43085">
    <property type="entry name" value="HEXOKINASE FAMILY MEMBER"/>
    <property type="match status" value="1"/>
</dbReference>
<reference evidence="6" key="1">
    <citation type="submission" date="2017-02" db="EMBL/GenBank/DDBJ databases">
        <title>Comparative genomics and description of representatives of a novel lineage of planctomycetes thriving in anoxic sediments.</title>
        <authorList>
            <person name="Spring S."/>
            <person name="Bunk B."/>
            <person name="Sproer C."/>
            <person name="Klenk H.-P."/>
        </authorList>
    </citation>
    <scope>NUCLEOTIDE SEQUENCE [LARGE SCALE GENOMIC DNA]</scope>
    <source>
        <strain evidence="6">L21-RPul-D3</strain>
    </source>
</reference>
<name>A0A1Q2HST6_9BACT</name>
<dbReference type="PROSITE" id="PS00584">
    <property type="entry name" value="PFKB_KINASES_2"/>
    <property type="match status" value="1"/>
</dbReference>
<dbReference type="Proteomes" id="UP000188273">
    <property type="component" value="Chromosome"/>
</dbReference>
<feature type="domain" description="Carbohydrate kinase PfkB" evidence="4">
    <location>
        <begin position="26"/>
        <end position="292"/>
    </location>
</feature>
<dbReference type="EC" id="2.7.1.92" evidence="5"/>
<protein>
    <submittedName>
        <fullName evidence="5">5-dehydro-2-deoxygluconokinase</fullName>
        <ecNumber evidence="5">2.7.1.92</ecNumber>
    </submittedName>
</protein>
<dbReference type="Pfam" id="PF00294">
    <property type="entry name" value="PfkB"/>
    <property type="match status" value="1"/>
</dbReference>
<proteinExistence type="inferred from homology"/>
<accession>A0A1Q2HST6</accession>